<evidence type="ECO:0000313" key="5">
    <source>
        <dbReference type="Proteomes" id="UP000183077"/>
    </source>
</evidence>
<name>A0A165QKY6_9FLAO</name>
<accession>A0A165QKY6</accession>
<feature type="transmembrane region" description="Helical" evidence="1">
    <location>
        <begin position="20"/>
        <end position="42"/>
    </location>
</feature>
<gene>
    <name evidence="2" type="ORF">AV926_01530</name>
    <name evidence="3" type="ORF">SAMN04488018_102108</name>
</gene>
<reference evidence="3 5" key="2">
    <citation type="submission" date="2016-10" db="EMBL/GenBank/DDBJ databases">
        <authorList>
            <person name="de Groot N.N."/>
        </authorList>
    </citation>
    <scope>NUCLEOTIDE SEQUENCE [LARGE SCALE GENOMIC DNA]</scope>
    <source>
        <strain evidence="3 5">DSM 23048</strain>
    </source>
</reference>
<dbReference type="GeneID" id="82255799"/>
<feature type="transmembrane region" description="Helical" evidence="1">
    <location>
        <begin position="158"/>
        <end position="179"/>
    </location>
</feature>
<dbReference type="EMBL" id="LQNU01000083">
    <property type="protein sequence ID" value="KZE75442.1"/>
    <property type="molecule type" value="Genomic_DNA"/>
</dbReference>
<evidence type="ECO:0000313" key="4">
    <source>
        <dbReference type="Proteomes" id="UP000076630"/>
    </source>
</evidence>
<feature type="transmembrane region" description="Helical" evidence="1">
    <location>
        <begin position="116"/>
        <end position="137"/>
    </location>
</feature>
<organism evidence="2 4">
    <name type="scientific">Myroides marinus</name>
    <dbReference type="NCBI Taxonomy" id="703342"/>
    <lineage>
        <taxon>Bacteria</taxon>
        <taxon>Pseudomonadati</taxon>
        <taxon>Bacteroidota</taxon>
        <taxon>Flavobacteriia</taxon>
        <taxon>Flavobacteriales</taxon>
        <taxon>Flavobacteriaceae</taxon>
        <taxon>Myroides</taxon>
    </lineage>
</organism>
<evidence type="ECO:0000313" key="2">
    <source>
        <dbReference type="EMBL" id="KZE75442.1"/>
    </source>
</evidence>
<dbReference type="Proteomes" id="UP000076630">
    <property type="component" value="Unassembled WGS sequence"/>
</dbReference>
<dbReference type="Proteomes" id="UP000183077">
    <property type="component" value="Unassembled WGS sequence"/>
</dbReference>
<keyword evidence="1" id="KW-0812">Transmembrane</keyword>
<proteinExistence type="predicted"/>
<keyword evidence="1" id="KW-0472">Membrane</keyword>
<evidence type="ECO:0000256" key="1">
    <source>
        <dbReference type="SAM" id="Phobius"/>
    </source>
</evidence>
<feature type="transmembrane region" description="Helical" evidence="1">
    <location>
        <begin position="83"/>
        <end position="104"/>
    </location>
</feature>
<dbReference type="EMBL" id="FNYS01000002">
    <property type="protein sequence ID" value="SEI58982.1"/>
    <property type="molecule type" value="Genomic_DNA"/>
</dbReference>
<feature type="transmembrane region" description="Helical" evidence="1">
    <location>
        <begin position="185"/>
        <end position="207"/>
    </location>
</feature>
<keyword evidence="1" id="KW-1133">Transmembrane helix</keyword>
<dbReference type="Pfam" id="PF05552">
    <property type="entry name" value="MS_channel_1st_1"/>
    <property type="match status" value="1"/>
</dbReference>
<protein>
    <submittedName>
        <fullName evidence="3">Conserved TM helix</fullName>
    </submittedName>
</protein>
<dbReference type="RefSeq" id="WP_038985963.1">
    <property type="nucleotide sequence ID" value="NZ_FNYS01000002.1"/>
</dbReference>
<evidence type="ECO:0000313" key="3">
    <source>
        <dbReference type="EMBL" id="SEI58982.1"/>
    </source>
</evidence>
<dbReference type="Gene3D" id="1.10.287.1260">
    <property type="match status" value="1"/>
</dbReference>
<dbReference type="InterPro" id="IPR008910">
    <property type="entry name" value="MSC_TM_helix"/>
</dbReference>
<sequence length="274" mass="30859">MMELYNFEYPSQMINSVLNSLLQGLIGFVFLVGYVLVSWLIIRVCSYLLKKIFKVVRLEKVQNLLSENDFLNKVNIKISVSGVLIFFVKVFLVFLLVVVGAELFGLEIVSREISNLMLYIPKVFVALLIFVGGLYFATWIKKAIVEVLKAVDFSGARMIGNILFYLILVFVFITTLNQMGINTDIITNNISIIVGAILLTVALSLGLGSKDVVTRLLYSFYARKNLELGQLVRIDGLEGYVISIDNIYLCLLVEGKKHYLPIAKVSESHIEILK</sequence>
<reference evidence="2 4" key="1">
    <citation type="submission" date="2016-01" db="EMBL/GenBank/DDBJ databases">
        <title>Whole genome sequencing of Myroides marinus L41.</title>
        <authorList>
            <person name="Hong K.W."/>
        </authorList>
    </citation>
    <scope>NUCLEOTIDE SEQUENCE [LARGE SCALE GENOMIC DNA]</scope>
    <source>
        <strain evidence="2 4">L41</strain>
    </source>
</reference>
<keyword evidence="4" id="KW-1185">Reference proteome</keyword>
<dbReference type="AlphaFoldDB" id="A0A165QKY6"/>